<evidence type="ECO:0000313" key="2">
    <source>
        <dbReference type="EMBL" id="KAK7491279.1"/>
    </source>
</evidence>
<comment type="caution">
    <text evidence="2">The sequence shown here is derived from an EMBL/GenBank/DDBJ whole genome shotgun (WGS) entry which is preliminary data.</text>
</comment>
<keyword evidence="3" id="KW-1185">Reference proteome</keyword>
<gene>
    <name evidence="2" type="ORF">BaRGS_00017550</name>
</gene>
<proteinExistence type="predicted"/>
<protein>
    <recommendedName>
        <fullName evidence="1">Ig-like domain-containing protein</fullName>
    </recommendedName>
</protein>
<evidence type="ECO:0000313" key="3">
    <source>
        <dbReference type="Proteomes" id="UP001519460"/>
    </source>
</evidence>
<dbReference type="InterPro" id="IPR036179">
    <property type="entry name" value="Ig-like_dom_sf"/>
</dbReference>
<feature type="non-terminal residue" evidence="2">
    <location>
        <position position="114"/>
    </location>
</feature>
<dbReference type="Gene3D" id="2.60.40.10">
    <property type="entry name" value="Immunoglobulins"/>
    <property type="match status" value="1"/>
</dbReference>
<evidence type="ECO:0000259" key="1">
    <source>
        <dbReference type="PROSITE" id="PS50835"/>
    </source>
</evidence>
<name>A0ABD0KVN9_9CAEN</name>
<accession>A0ABD0KVN9</accession>
<dbReference type="InterPro" id="IPR013783">
    <property type="entry name" value="Ig-like_fold"/>
</dbReference>
<dbReference type="SUPFAM" id="SSF48726">
    <property type="entry name" value="Immunoglobulin"/>
    <property type="match status" value="1"/>
</dbReference>
<dbReference type="EMBL" id="JACVVK020000117">
    <property type="protein sequence ID" value="KAK7491279.1"/>
    <property type="molecule type" value="Genomic_DNA"/>
</dbReference>
<dbReference type="Proteomes" id="UP001519460">
    <property type="component" value="Unassembled WGS sequence"/>
</dbReference>
<feature type="domain" description="Ig-like" evidence="1">
    <location>
        <begin position="15"/>
        <end position="112"/>
    </location>
</feature>
<dbReference type="Pfam" id="PF13927">
    <property type="entry name" value="Ig_3"/>
    <property type="match status" value="1"/>
</dbReference>
<organism evidence="2 3">
    <name type="scientific">Batillaria attramentaria</name>
    <dbReference type="NCBI Taxonomy" id="370345"/>
    <lineage>
        <taxon>Eukaryota</taxon>
        <taxon>Metazoa</taxon>
        <taxon>Spiralia</taxon>
        <taxon>Lophotrochozoa</taxon>
        <taxon>Mollusca</taxon>
        <taxon>Gastropoda</taxon>
        <taxon>Caenogastropoda</taxon>
        <taxon>Sorbeoconcha</taxon>
        <taxon>Cerithioidea</taxon>
        <taxon>Batillariidae</taxon>
        <taxon>Batillaria</taxon>
    </lineage>
</organism>
<sequence length="114" mass="11899">MPSCFAFKDPPNLPPVISGYTADRTVPEGASLRLTCTVTGGNPPVASVTFSCGDHADGTDTTEASTVGQSSVTSVVNFDPFTAQDDGVTCVCTADWAPRPQSYTHRSEVTLTVL</sequence>
<reference evidence="2 3" key="1">
    <citation type="journal article" date="2023" name="Sci. Data">
        <title>Genome assembly of the Korean intertidal mud-creeper Batillaria attramentaria.</title>
        <authorList>
            <person name="Patra A.K."/>
            <person name="Ho P.T."/>
            <person name="Jun S."/>
            <person name="Lee S.J."/>
            <person name="Kim Y."/>
            <person name="Won Y.J."/>
        </authorList>
    </citation>
    <scope>NUCLEOTIDE SEQUENCE [LARGE SCALE GENOMIC DNA]</scope>
    <source>
        <strain evidence="2">Wonlab-2016</strain>
    </source>
</reference>
<dbReference type="AlphaFoldDB" id="A0ABD0KVN9"/>
<dbReference type="InterPro" id="IPR007110">
    <property type="entry name" value="Ig-like_dom"/>
</dbReference>
<dbReference type="PROSITE" id="PS50835">
    <property type="entry name" value="IG_LIKE"/>
    <property type="match status" value="1"/>
</dbReference>